<dbReference type="Gene3D" id="3.40.50.300">
    <property type="entry name" value="P-loop containing nucleotide triphosphate hydrolases"/>
    <property type="match status" value="1"/>
</dbReference>
<feature type="transmembrane region" description="Helical" evidence="9">
    <location>
        <begin position="558"/>
        <end position="585"/>
    </location>
</feature>
<dbReference type="PANTHER" id="PTHR48041:SF134">
    <property type="entry name" value="ABC TRANSPORTER G FAMILY"/>
    <property type="match status" value="1"/>
</dbReference>
<feature type="compositionally biased region" description="Basic residues" evidence="8">
    <location>
        <begin position="110"/>
        <end position="119"/>
    </location>
</feature>
<dbReference type="InterPro" id="IPR050352">
    <property type="entry name" value="ABCG_transporters"/>
</dbReference>
<dbReference type="Proteomes" id="UP000265515">
    <property type="component" value="Unassembled WGS sequence"/>
</dbReference>
<evidence type="ECO:0000313" key="12">
    <source>
        <dbReference type="Proteomes" id="UP000265515"/>
    </source>
</evidence>
<dbReference type="InterPro" id="IPR003439">
    <property type="entry name" value="ABC_transporter-like_ATP-bd"/>
</dbReference>
<feature type="transmembrane region" description="Helical" evidence="9">
    <location>
        <begin position="592"/>
        <end position="615"/>
    </location>
</feature>
<feature type="transmembrane region" description="Helical" evidence="9">
    <location>
        <begin position="621"/>
        <end position="646"/>
    </location>
</feature>
<keyword evidence="6 9" id="KW-1133">Transmembrane helix</keyword>
<evidence type="ECO:0000256" key="4">
    <source>
        <dbReference type="ARBA" id="ARBA00022741"/>
    </source>
</evidence>
<feature type="domain" description="ABC transporter" evidence="10">
    <location>
        <begin position="143"/>
        <end position="401"/>
    </location>
</feature>
<keyword evidence="5" id="KW-0067">ATP-binding</keyword>
<keyword evidence="4" id="KW-0547">Nucleotide-binding</keyword>
<dbReference type="AlphaFoldDB" id="A0A388JNJ1"/>
<dbReference type="GO" id="GO:0016887">
    <property type="term" value="F:ATP hydrolysis activity"/>
    <property type="evidence" value="ECO:0007669"/>
    <property type="project" value="InterPro"/>
</dbReference>
<evidence type="ECO:0000256" key="1">
    <source>
        <dbReference type="ARBA" id="ARBA00004141"/>
    </source>
</evidence>
<comment type="caution">
    <text evidence="11">The sequence shown here is derived from an EMBL/GenBank/DDBJ whole genome shotgun (WGS) entry which is preliminary data.</text>
</comment>
<evidence type="ECO:0000256" key="3">
    <source>
        <dbReference type="ARBA" id="ARBA00022692"/>
    </source>
</evidence>
<proteinExistence type="predicted"/>
<feature type="compositionally biased region" description="Basic and acidic residues" evidence="8">
    <location>
        <begin position="22"/>
        <end position="32"/>
    </location>
</feature>
<dbReference type="Pfam" id="PF01061">
    <property type="entry name" value="ABC2_membrane"/>
    <property type="match status" value="1"/>
</dbReference>
<evidence type="ECO:0000256" key="9">
    <source>
        <dbReference type="SAM" id="Phobius"/>
    </source>
</evidence>
<organism evidence="11 12">
    <name type="scientific">Chara braunii</name>
    <name type="common">Braun's stonewort</name>
    <dbReference type="NCBI Taxonomy" id="69332"/>
    <lineage>
        <taxon>Eukaryota</taxon>
        <taxon>Viridiplantae</taxon>
        <taxon>Streptophyta</taxon>
        <taxon>Charophyceae</taxon>
        <taxon>Charales</taxon>
        <taxon>Characeae</taxon>
        <taxon>Chara</taxon>
    </lineage>
</organism>
<feature type="compositionally biased region" description="Basic and acidic residues" evidence="8">
    <location>
        <begin position="42"/>
        <end position="54"/>
    </location>
</feature>
<evidence type="ECO:0000256" key="7">
    <source>
        <dbReference type="ARBA" id="ARBA00023136"/>
    </source>
</evidence>
<evidence type="ECO:0000256" key="5">
    <source>
        <dbReference type="ARBA" id="ARBA00022840"/>
    </source>
</evidence>
<reference evidence="11 12" key="1">
    <citation type="journal article" date="2018" name="Cell">
        <title>The Chara Genome: Secondary Complexity and Implications for Plant Terrestrialization.</title>
        <authorList>
            <person name="Nishiyama T."/>
            <person name="Sakayama H."/>
            <person name="Vries J.D."/>
            <person name="Buschmann H."/>
            <person name="Saint-Marcoux D."/>
            <person name="Ullrich K.K."/>
            <person name="Haas F.B."/>
            <person name="Vanderstraeten L."/>
            <person name="Becker D."/>
            <person name="Lang D."/>
            <person name="Vosolsobe S."/>
            <person name="Rombauts S."/>
            <person name="Wilhelmsson P.K.I."/>
            <person name="Janitza P."/>
            <person name="Kern R."/>
            <person name="Heyl A."/>
            <person name="Rumpler F."/>
            <person name="Villalobos L.I.A.C."/>
            <person name="Clay J.M."/>
            <person name="Skokan R."/>
            <person name="Toyoda A."/>
            <person name="Suzuki Y."/>
            <person name="Kagoshima H."/>
            <person name="Schijlen E."/>
            <person name="Tajeshwar N."/>
            <person name="Catarino B."/>
            <person name="Hetherington A.J."/>
            <person name="Saltykova A."/>
            <person name="Bonnot C."/>
            <person name="Breuninger H."/>
            <person name="Symeonidi A."/>
            <person name="Radhakrishnan G.V."/>
            <person name="Van Nieuwerburgh F."/>
            <person name="Deforce D."/>
            <person name="Chang C."/>
            <person name="Karol K.G."/>
            <person name="Hedrich R."/>
            <person name="Ulvskov P."/>
            <person name="Glockner G."/>
            <person name="Delwiche C.F."/>
            <person name="Petrasek J."/>
            <person name="Van de Peer Y."/>
            <person name="Friml J."/>
            <person name="Beilby M."/>
            <person name="Dolan L."/>
            <person name="Kohara Y."/>
            <person name="Sugano S."/>
            <person name="Fujiyama A."/>
            <person name="Delaux P.-M."/>
            <person name="Quint M."/>
            <person name="TheiBen G."/>
            <person name="Hagemann M."/>
            <person name="Harholt J."/>
            <person name="Dunand C."/>
            <person name="Zachgo S."/>
            <person name="Langdale J."/>
            <person name="Maumus F."/>
            <person name="Straeten D.V.D."/>
            <person name="Gould S.B."/>
            <person name="Rensing S.A."/>
        </authorList>
    </citation>
    <scope>NUCLEOTIDE SEQUENCE [LARGE SCALE GENOMIC DNA]</scope>
    <source>
        <strain evidence="11 12">S276</strain>
    </source>
</reference>
<accession>A0A388JNJ1</accession>
<keyword evidence="12" id="KW-1185">Reference proteome</keyword>
<feature type="transmembrane region" description="Helical" evidence="9">
    <location>
        <begin position="517"/>
        <end position="538"/>
    </location>
</feature>
<evidence type="ECO:0000256" key="2">
    <source>
        <dbReference type="ARBA" id="ARBA00022448"/>
    </source>
</evidence>
<evidence type="ECO:0000313" key="11">
    <source>
        <dbReference type="EMBL" id="GBG59386.1"/>
    </source>
</evidence>
<dbReference type="GO" id="GO:0140359">
    <property type="term" value="F:ABC-type transporter activity"/>
    <property type="evidence" value="ECO:0007669"/>
    <property type="project" value="InterPro"/>
</dbReference>
<protein>
    <recommendedName>
        <fullName evidence="10">ABC transporter domain-containing protein</fullName>
    </recommendedName>
</protein>
<feature type="compositionally biased region" description="Basic residues" evidence="8">
    <location>
        <begin position="64"/>
        <end position="75"/>
    </location>
</feature>
<dbReference type="STRING" id="69332.A0A388JNJ1"/>
<sequence length="747" mass="82942">MHTLGVGKRHRRGEEGTGTEGATEKGTGDRQIEIGGEVVFHFQKENKEIQKDGGEEAEEENRRRDCKGKWFRRVVRQTGGGESGTGRKRKKKEQEEEEEEVEQEGGGTGGKKRCSRKKSSPGSVTPSPRLAQGSFDGRSVHTLTFQNVTYKVAVKNTRSDGGKTQKELLKNVSGEARSGEILAIVGPSGAGKSALLDALAGRIAASASSLEGLILVNGRPMDSKQLRKLSAYVAQDDALFAYLTVKETLLFSARLRLPADMPIDDKVARVDMLIATLGLSPRANTRIGNEQLRGLSEGERRLVSIAVELLHDPAVLFLDQPTSGLDSTSALNLVQNLYQMATQPHRPRTILMTCHHRPSHFPMILDLIHKIMILSRGSLVYSGTYPDLSIFLDHYGRRVPPHVNAMEFALDIIDELQESAQAVAALADFNSARSKLQPSLSCLSNIGQMSEDLDAGFATGPVIETLTLCHRNVITISRTPELFASALGLMIVTAVVLGSLFYGDLDKDESGKFRRSTFFAFICALLSFTAIHSLPMFLLKRNVFVRETSRGAYRTSSYVLATGLVFLPFFFIQCLLLSLVAYLVVGLVRDPCTFFLLGTTMFLTITVGNAFVRIITSLGSLIPNFVACNTIITAITGFMFLFSGFLVPKDDFPNYWIWFRYVFRAFRMEYTFTGFKYLVKLLLKKEYTRVDNFWQDGTSGSHVARQRFRFWGDVSVRIDLALIAGMVLVYRILFYVGLCVRSSSMRK</sequence>
<dbReference type="SMART" id="SM00382">
    <property type="entry name" value="AAA"/>
    <property type="match status" value="1"/>
</dbReference>
<evidence type="ECO:0000256" key="6">
    <source>
        <dbReference type="ARBA" id="ARBA00022989"/>
    </source>
</evidence>
<feature type="transmembrane region" description="Helical" evidence="9">
    <location>
        <begin position="720"/>
        <end position="740"/>
    </location>
</feature>
<dbReference type="InterPro" id="IPR013525">
    <property type="entry name" value="ABC2_TM"/>
</dbReference>
<comment type="subcellular location">
    <subcellularLocation>
        <location evidence="1">Membrane</location>
        <topology evidence="1">Multi-pass membrane protein</topology>
    </subcellularLocation>
</comment>
<evidence type="ECO:0000256" key="8">
    <source>
        <dbReference type="SAM" id="MobiDB-lite"/>
    </source>
</evidence>
<keyword evidence="3 9" id="KW-0812">Transmembrane</keyword>
<dbReference type="InterPro" id="IPR027417">
    <property type="entry name" value="P-loop_NTPase"/>
</dbReference>
<feature type="transmembrane region" description="Helical" evidence="9">
    <location>
        <begin position="482"/>
        <end position="505"/>
    </location>
</feature>
<evidence type="ECO:0000259" key="10">
    <source>
        <dbReference type="PROSITE" id="PS50893"/>
    </source>
</evidence>
<dbReference type="EMBL" id="BFEA01000004">
    <property type="protein sequence ID" value="GBG59386.1"/>
    <property type="molecule type" value="Genomic_DNA"/>
</dbReference>
<dbReference type="OrthoDB" id="66620at2759"/>
<dbReference type="Pfam" id="PF00005">
    <property type="entry name" value="ABC_tran"/>
    <property type="match status" value="1"/>
</dbReference>
<keyword evidence="2" id="KW-0813">Transport</keyword>
<dbReference type="Gramene" id="GBG59386">
    <property type="protein sequence ID" value="GBG59386"/>
    <property type="gene ID" value="CBR_g38412"/>
</dbReference>
<name>A0A388JNJ1_CHABU</name>
<dbReference type="OMA" id="HESACRI"/>
<dbReference type="SUPFAM" id="SSF52540">
    <property type="entry name" value="P-loop containing nucleoside triphosphate hydrolases"/>
    <property type="match status" value="1"/>
</dbReference>
<dbReference type="GO" id="GO:0016020">
    <property type="term" value="C:membrane"/>
    <property type="evidence" value="ECO:0007669"/>
    <property type="project" value="UniProtKB-SubCell"/>
</dbReference>
<dbReference type="InterPro" id="IPR003593">
    <property type="entry name" value="AAA+_ATPase"/>
</dbReference>
<keyword evidence="7 9" id="KW-0472">Membrane</keyword>
<gene>
    <name evidence="11" type="ORF">CBR_g38412</name>
</gene>
<dbReference type="PANTHER" id="PTHR48041">
    <property type="entry name" value="ABC TRANSPORTER G FAMILY MEMBER 28"/>
    <property type="match status" value="1"/>
</dbReference>
<dbReference type="GO" id="GO:0005524">
    <property type="term" value="F:ATP binding"/>
    <property type="evidence" value="ECO:0007669"/>
    <property type="project" value="UniProtKB-KW"/>
</dbReference>
<dbReference type="PROSITE" id="PS50893">
    <property type="entry name" value="ABC_TRANSPORTER_2"/>
    <property type="match status" value="1"/>
</dbReference>
<feature type="region of interest" description="Disordered" evidence="8">
    <location>
        <begin position="1"/>
        <end position="136"/>
    </location>
</feature>